<sequence length="177" mass="20107">MSTNLSIKNVFNNFSGPFPNRMQFDNIFSALSSTNLELSPEEQNYILLTLDLNKDNAESISYNKFKEIYEFALNAVASKDFYQSLFELIDSDQKGFIDIGDLRKIRQSLDPALAKKQGISDFELEDMLLVGMGLLCPKEDSAMTSPFDGDSFKESIKKITQKQFCQLMGKINKRPTK</sequence>
<reference evidence="1" key="1">
    <citation type="submission" date="2022-04" db="EMBL/GenBank/DDBJ databases">
        <title>Genome of the entomopathogenic fungus Entomophthora muscae.</title>
        <authorList>
            <person name="Elya C."/>
            <person name="Lovett B.R."/>
            <person name="Lee E."/>
            <person name="Macias A.M."/>
            <person name="Hajek A.E."/>
            <person name="De Bivort B.L."/>
            <person name="Kasson M.T."/>
            <person name="De Fine Licht H.H."/>
            <person name="Stajich J.E."/>
        </authorList>
    </citation>
    <scope>NUCLEOTIDE SEQUENCE</scope>
    <source>
        <strain evidence="1">Berkeley</strain>
    </source>
</reference>
<gene>
    <name evidence="1" type="ORF">DSO57_1008288</name>
</gene>
<comment type="caution">
    <text evidence="1">The sequence shown here is derived from an EMBL/GenBank/DDBJ whole genome shotgun (WGS) entry which is preliminary data.</text>
</comment>
<keyword evidence="2" id="KW-1185">Reference proteome</keyword>
<evidence type="ECO:0000313" key="2">
    <source>
        <dbReference type="Proteomes" id="UP001165960"/>
    </source>
</evidence>
<dbReference type="EMBL" id="QTSX02000025">
    <property type="protein sequence ID" value="KAJ9089887.1"/>
    <property type="molecule type" value="Genomic_DNA"/>
</dbReference>
<accession>A0ACC2USK3</accession>
<evidence type="ECO:0000313" key="1">
    <source>
        <dbReference type="EMBL" id="KAJ9089887.1"/>
    </source>
</evidence>
<organism evidence="1 2">
    <name type="scientific">Entomophthora muscae</name>
    <dbReference type="NCBI Taxonomy" id="34485"/>
    <lineage>
        <taxon>Eukaryota</taxon>
        <taxon>Fungi</taxon>
        <taxon>Fungi incertae sedis</taxon>
        <taxon>Zoopagomycota</taxon>
        <taxon>Entomophthoromycotina</taxon>
        <taxon>Entomophthoromycetes</taxon>
        <taxon>Entomophthorales</taxon>
        <taxon>Entomophthoraceae</taxon>
        <taxon>Entomophthora</taxon>
    </lineage>
</organism>
<dbReference type="Proteomes" id="UP001165960">
    <property type="component" value="Unassembled WGS sequence"/>
</dbReference>
<protein>
    <submittedName>
        <fullName evidence="1">Uncharacterized protein</fullName>
    </submittedName>
</protein>
<proteinExistence type="predicted"/>
<name>A0ACC2USK3_9FUNG</name>